<evidence type="ECO:0008006" key="3">
    <source>
        <dbReference type="Google" id="ProtNLM"/>
    </source>
</evidence>
<gene>
    <name evidence="1" type="ORF">AA106555_1078</name>
</gene>
<reference evidence="1 2" key="1">
    <citation type="submission" date="2013-04" db="EMBL/GenBank/DDBJ databases">
        <title>The genome sequencing project of 58 acetic acid bacteria.</title>
        <authorList>
            <person name="Okamoto-Kainuma A."/>
            <person name="Ishikawa M."/>
            <person name="Umino S."/>
            <person name="Koizumi Y."/>
            <person name="Shiwa Y."/>
            <person name="Yoshikawa H."/>
            <person name="Matsutani M."/>
            <person name="Matsushita K."/>
        </authorList>
    </citation>
    <scope>NUCLEOTIDE SEQUENCE [LARGE SCALE GENOMIC DNA]</scope>
    <source>
        <strain evidence="1 2">NBRC 106555</strain>
    </source>
</reference>
<sequence length="57" mass="6644">MRKVRIINDRHQAIERLTPTPNLESSLNNMQYTSCALHLHNLTMFNSIIKTVKSTFD</sequence>
<accession>A0ABQ0QPZ1</accession>
<name>A0ABQ0QPZ1_9PROT</name>
<comment type="caution">
    <text evidence="1">The sequence shown here is derived from an EMBL/GenBank/DDBJ whole genome shotgun (WGS) entry which is preliminary data.</text>
</comment>
<organism evidence="1 2">
    <name type="scientific">Neokomagataea thailandica NBRC 106555</name>
    <dbReference type="NCBI Taxonomy" id="1223520"/>
    <lineage>
        <taxon>Bacteria</taxon>
        <taxon>Pseudomonadati</taxon>
        <taxon>Pseudomonadota</taxon>
        <taxon>Alphaproteobacteria</taxon>
        <taxon>Acetobacterales</taxon>
        <taxon>Acetobacteraceae</taxon>
        <taxon>Neokomagataea</taxon>
    </lineage>
</organism>
<dbReference type="Proteomes" id="UP001062632">
    <property type="component" value="Unassembled WGS sequence"/>
</dbReference>
<proteinExistence type="predicted"/>
<evidence type="ECO:0000313" key="2">
    <source>
        <dbReference type="Proteomes" id="UP001062632"/>
    </source>
</evidence>
<evidence type="ECO:0000313" key="1">
    <source>
        <dbReference type="EMBL" id="GBR52895.1"/>
    </source>
</evidence>
<keyword evidence="2" id="KW-1185">Reference proteome</keyword>
<dbReference type="EMBL" id="BAQC01000030">
    <property type="protein sequence ID" value="GBR52895.1"/>
    <property type="molecule type" value="Genomic_DNA"/>
</dbReference>
<protein>
    <recommendedName>
        <fullName evidence="3">Transposase</fullName>
    </recommendedName>
</protein>